<sequence length="198" mass="22536">MDGKIEVLGQEWLSQGFMKLAKYTVRHERFEGGMIGPFTREIVMRTVAVGVLPYDPIADKFLLIEQFRLAAHLAGMPAWQREVIAGIADKDESHEDLARREAIEEANCKVTDLVEMTRFLLSPGMSNEVLILYCGRMDSSQTTGVHGLDNEHEDIRSTLYDAKEIPALLEHGTTGNGPLMMALYWMQANRERLRKLWR</sequence>
<evidence type="ECO:0000256" key="11">
    <source>
        <dbReference type="ARBA" id="ARBA00033056"/>
    </source>
</evidence>
<evidence type="ECO:0000259" key="13">
    <source>
        <dbReference type="PROSITE" id="PS51462"/>
    </source>
</evidence>
<evidence type="ECO:0000256" key="4">
    <source>
        <dbReference type="ARBA" id="ARBA00013297"/>
    </source>
</evidence>
<keyword evidence="6" id="KW-0378">Hydrolase</keyword>
<protein>
    <recommendedName>
        <fullName evidence="4">ADP-ribose pyrophosphatase</fullName>
        <ecNumber evidence="3">3.6.1.13</ecNumber>
    </recommendedName>
    <alternativeName>
        <fullName evidence="9">ADP-ribose diphosphatase</fullName>
    </alternativeName>
    <alternativeName>
        <fullName evidence="11">ADP-ribose phosphohydrolase</fullName>
    </alternativeName>
    <alternativeName>
        <fullName evidence="10">Adenosine diphosphoribose pyrophosphatase</fullName>
    </alternativeName>
</protein>
<dbReference type="Gene3D" id="3.90.79.10">
    <property type="entry name" value="Nucleoside Triphosphate Pyrophosphohydrolase"/>
    <property type="match status" value="1"/>
</dbReference>
<dbReference type="Pfam" id="PF00293">
    <property type="entry name" value="NUDIX"/>
    <property type="match status" value="1"/>
</dbReference>
<name>A0ABU0YV45_9PROT</name>
<dbReference type="CDD" id="cd24155">
    <property type="entry name" value="NUDIX_ADPRase"/>
    <property type="match status" value="1"/>
</dbReference>
<dbReference type="PANTHER" id="PTHR11839:SF5">
    <property type="entry name" value="ADP-RIBOSE PYROPHOSPHATASE"/>
    <property type="match status" value="1"/>
</dbReference>
<comment type="cofactor">
    <cofactor evidence="1">
        <name>Mg(2+)</name>
        <dbReference type="ChEBI" id="CHEBI:18420"/>
    </cofactor>
</comment>
<evidence type="ECO:0000256" key="1">
    <source>
        <dbReference type="ARBA" id="ARBA00001946"/>
    </source>
</evidence>
<evidence type="ECO:0000256" key="12">
    <source>
        <dbReference type="ARBA" id="ARBA00049546"/>
    </source>
</evidence>
<organism evidence="14 15">
    <name type="scientific">Dongia sedimenti</name>
    <dbReference type="NCBI Taxonomy" id="3064282"/>
    <lineage>
        <taxon>Bacteria</taxon>
        <taxon>Pseudomonadati</taxon>
        <taxon>Pseudomonadota</taxon>
        <taxon>Alphaproteobacteria</taxon>
        <taxon>Rhodospirillales</taxon>
        <taxon>Dongiaceae</taxon>
        <taxon>Dongia</taxon>
    </lineage>
</organism>
<evidence type="ECO:0000313" key="15">
    <source>
        <dbReference type="Proteomes" id="UP001230156"/>
    </source>
</evidence>
<evidence type="ECO:0000256" key="6">
    <source>
        <dbReference type="ARBA" id="ARBA00022801"/>
    </source>
</evidence>
<evidence type="ECO:0000256" key="2">
    <source>
        <dbReference type="ARBA" id="ARBA00007482"/>
    </source>
</evidence>
<proteinExistence type="inferred from homology"/>
<evidence type="ECO:0000256" key="10">
    <source>
        <dbReference type="ARBA" id="ARBA00030308"/>
    </source>
</evidence>
<dbReference type="InterPro" id="IPR004385">
    <property type="entry name" value="NDP_pyrophosphatase"/>
</dbReference>
<dbReference type="EMBL" id="JAUYVI010000014">
    <property type="protein sequence ID" value="MDQ7251602.1"/>
    <property type="molecule type" value="Genomic_DNA"/>
</dbReference>
<comment type="caution">
    <text evidence="14">The sequence shown here is derived from an EMBL/GenBank/DDBJ whole genome shotgun (WGS) entry which is preliminary data.</text>
</comment>
<reference evidence="15" key="1">
    <citation type="submission" date="2023-08" db="EMBL/GenBank/DDBJ databases">
        <title>Rhodospirillaceae gen. nov., a novel taxon isolated from the Yangtze River Yuezi River estuary sludge.</title>
        <authorList>
            <person name="Ruan L."/>
        </authorList>
    </citation>
    <scope>NUCLEOTIDE SEQUENCE [LARGE SCALE GENOMIC DNA]</scope>
    <source>
        <strain evidence="15">R-7</strain>
    </source>
</reference>
<dbReference type="RefSeq" id="WP_379962123.1">
    <property type="nucleotide sequence ID" value="NZ_JAUYVI010000014.1"/>
</dbReference>
<dbReference type="SUPFAM" id="SSF55811">
    <property type="entry name" value="Nudix"/>
    <property type="match status" value="1"/>
</dbReference>
<evidence type="ECO:0000256" key="3">
    <source>
        <dbReference type="ARBA" id="ARBA00012453"/>
    </source>
</evidence>
<comment type="catalytic activity">
    <reaction evidence="12">
        <text>ADP-D-ribose + H2O = D-ribose 5-phosphate + AMP + 2 H(+)</text>
        <dbReference type="Rhea" id="RHEA:10412"/>
        <dbReference type="ChEBI" id="CHEBI:15377"/>
        <dbReference type="ChEBI" id="CHEBI:15378"/>
        <dbReference type="ChEBI" id="CHEBI:57967"/>
        <dbReference type="ChEBI" id="CHEBI:78346"/>
        <dbReference type="ChEBI" id="CHEBI:456215"/>
        <dbReference type="EC" id="3.6.1.13"/>
    </reaction>
</comment>
<comment type="similarity">
    <text evidence="2">Belongs to the Nudix hydrolase family. NudF subfamily.</text>
</comment>
<comment type="function">
    <text evidence="8">Acts on ADP-mannose and ADP-glucose as well as ADP-ribose. Prevents glycogen biosynthesis. The reaction catalyzed by this enzyme is a limiting step of the gluconeogenic process.</text>
</comment>
<evidence type="ECO:0000256" key="7">
    <source>
        <dbReference type="ARBA" id="ARBA00022842"/>
    </source>
</evidence>
<keyword evidence="7" id="KW-0460">Magnesium</keyword>
<dbReference type="InterPro" id="IPR000086">
    <property type="entry name" value="NUDIX_hydrolase_dom"/>
</dbReference>
<dbReference type="NCBIfam" id="TIGR00052">
    <property type="entry name" value="nudix-type nucleoside diphosphatase, YffH/AdpP family"/>
    <property type="match status" value="1"/>
</dbReference>
<accession>A0ABU0YV45</accession>
<dbReference type="PROSITE" id="PS51462">
    <property type="entry name" value="NUDIX"/>
    <property type="match status" value="1"/>
</dbReference>
<gene>
    <name evidence="14" type="ORF">Q8A70_28200</name>
</gene>
<evidence type="ECO:0000256" key="8">
    <source>
        <dbReference type="ARBA" id="ARBA00025164"/>
    </source>
</evidence>
<evidence type="ECO:0000256" key="9">
    <source>
        <dbReference type="ARBA" id="ARBA00030162"/>
    </source>
</evidence>
<keyword evidence="15" id="KW-1185">Reference proteome</keyword>
<evidence type="ECO:0000313" key="14">
    <source>
        <dbReference type="EMBL" id="MDQ7251602.1"/>
    </source>
</evidence>
<feature type="domain" description="Nudix hydrolase" evidence="13">
    <location>
        <begin position="44"/>
        <end position="182"/>
    </location>
</feature>
<keyword evidence="5" id="KW-0479">Metal-binding</keyword>
<dbReference type="PANTHER" id="PTHR11839">
    <property type="entry name" value="UDP/ADP-SUGAR PYROPHOSPHATASE"/>
    <property type="match status" value="1"/>
</dbReference>
<dbReference type="InterPro" id="IPR015797">
    <property type="entry name" value="NUDIX_hydrolase-like_dom_sf"/>
</dbReference>
<dbReference type="EC" id="3.6.1.13" evidence="3"/>
<evidence type="ECO:0000256" key="5">
    <source>
        <dbReference type="ARBA" id="ARBA00022723"/>
    </source>
</evidence>
<dbReference type="Proteomes" id="UP001230156">
    <property type="component" value="Unassembled WGS sequence"/>
</dbReference>